<feature type="binding site" evidence="9">
    <location>
        <position position="503"/>
    </location>
    <ligand>
        <name>acetyl-CoA</name>
        <dbReference type="ChEBI" id="CHEBI:57288"/>
    </ligand>
</feature>
<dbReference type="GO" id="GO:0005524">
    <property type="term" value="F:ATP binding"/>
    <property type="evidence" value="ECO:0007669"/>
    <property type="project" value="UniProtKB-UniRule"/>
</dbReference>
<dbReference type="Pfam" id="PF17176">
    <property type="entry name" value="tRNA_bind_3"/>
    <property type="match status" value="1"/>
</dbReference>
<protein>
    <recommendedName>
        <fullName evidence="9">tRNA(Met) cytidine acetyltransferase TmcA</fullName>
        <ecNumber evidence="9">2.3.1.193</ecNumber>
    </recommendedName>
</protein>
<dbReference type="SUPFAM" id="SSF55729">
    <property type="entry name" value="Acyl-CoA N-acyltransferases (Nat)"/>
    <property type="match status" value="1"/>
</dbReference>
<organism evidence="11 12">
    <name type="scientific">Kluyvera ascorbata</name>
    <dbReference type="NCBI Taxonomy" id="51288"/>
    <lineage>
        <taxon>Bacteria</taxon>
        <taxon>Pseudomonadati</taxon>
        <taxon>Pseudomonadota</taxon>
        <taxon>Gammaproteobacteria</taxon>
        <taxon>Enterobacterales</taxon>
        <taxon>Enterobacteriaceae</taxon>
        <taxon>Kluyvera</taxon>
    </lineage>
</organism>
<dbReference type="GO" id="GO:0000049">
    <property type="term" value="F:tRNA binding"/>
    <property type="evidence" value="ECO:0007669"/>
    <property type="project" value="UniProtKB-UniRule"/>
</dbReference>
<comment type="catalytic activity">
    <reaction evidence="9">
        <text>cytidine(34) in elongator tRNA(Met) + acetyl-CoA + ATP + H2O = N(4)-acetylcytidine(34) in elongator tRNA(Met) + ADP + phosphate + CoA + H(+)</text>
        <dbReference type="Rhea" id="RHEA:43788"/>
        <dbReference type="Rhea" id="RHEA-COMP:10693"/>
        <dbReference type="Rhea" id="RHEA-COMP:10694"/>
        <dbReference type="ChEBI" id="CHEBI:15377"/>
        <dbReference type="ChEBI" id="CHEBI:15378"/>
        <dbReference type="ChEBI" id="CHEBI:30616"/>
        <dbReference type="ChEBI" id="CHEBI:43474"/>
        <dbReference type="ChEBI" id="CHEBI:57287"/>
        <dbReference type="ChEBI" id="CHEBI:57288"/>
        <dbReference type="ChEBI" id="CHEBI:74900"/>
        <dbReference type="ChEBI" id="CHEBI:82748"/>
        <dbReference type="ChEBI" id="CHEBI:456216"/>
        <dbReference type="EC" id="2.3.1.193"/>
    </reaction>
</comment>
<evidence type="ECO:0000256" key="6">
    <source>
        <dbReference type="ARBA" id="ARBA00022840"/>
    </source>
</evidence>
<dbReference type="SUPFAM" id="SSF52540">
    <property type="entry name" value="P-loop containing nucleoside triphosphate hydrolases"/>
    <property type="match status" value="1"/>
</dbReference>
<comment type="similarity">
    <text evidence="9">Belongs to the TmcA family.</text>
</comment>
<dbReference type="OrthoDB" id="5578851at2"/>
<dbReference type="GO" id="GO:1904812">
    <property type="term" value="P:rRNA acetylation involved in maturation of SSU-rRNA"/>
    <property type="evidence" value="ECO:0007669"/>
    <property type="project" value="TreeGrafter"/>
</dbReference>
<keyword evidence="3 9" id="KW-0808">Transferase</keyword>
<proteinExistence type="inferred from homology"/>
<evidence type="ECO:0000256" key="5">
    <source>
        <dbReference type="ARBA" id="ARBA00022741"/>
    </source>
</evidence>
<dbReference type="Proteomes" id="UP000268051">
    <property type="component" value="Unassembled WGS sequence"/>
</dbReference>
<dbReference type="GO" id="GO:1990883">
    <property type="term" value="F:18S rRNA cytidine N-acetyltransferase activity"/>
    <property type="evidence" value="ECO:0007669"/>
    <property type="project" value="TreeGrafter"/>
</dbReference>
<dbReference type="RefSeq" id="WP_123650363.1">
    <property type="nucleotide sequence ID" value="NZ_RHFN01000002.1"/>
</dbReference>
<dbReference type="InterPro" id="IPR033442">
    <property type="entry name" value="TmcA_tRNA_bind"/>
</dbReference>
<dbReference type="Gene3D" id="3.40.50.300">
    <property type="entry name" value="P-loop containing nucleotide triphosphate hydrolases"/>
    <property type="match status" value="1"/>
</dbReference>
<dbReference type="GO" id="GO:0002101">
    <property type="term" value="P:tRNA wobble cytosine modification"/>
    <property type="evidence" value="ECO:0007669"/>
    <property type="project" value="UniProtKB-UniRule"/>
</dbReference>
<reference evidence="11 12" key="1">
    <citation type="submission" date="2018-10" db="EMBL/GenBank/DDBJ databases">
        <title>Horizontal transference of carbapenem resistance between Klebsiella pneumoniae and Kluyvera ascorbata during abdominal infection: a case report.</title>
        <authorList>
            <person name="Raro O.H.F."/>
            <person name="Lima-Morales D."/>
            <person name="Barth A.L."/>
            <person name="Paim T.G.S."/>
            <person name="Mott M.P."/>
            <person name="Riche C.V.W."/>
            <person name="Teixeira U.F."/>
            <person name="Waechter F."/>
            <person name="Dias C.A.G."/>
        </authorList>
    </citation>
    <scope>NUCLEOTIDE SEQUENCE [LARGE SCALE GENOMIC DNA]</scope>
    <source>
        <strain evidence="11 12">OT2</strain>
    </source>
</reference>
<keyword evidence="5 9" id="KW-0547">Nucleotide-binding</keyword>
<dbReference type="CDD" id="cd04301">
    <property type="entry name" value="NAT_SF"/>
    <property type="match status" value="1"/>
</dbReference>
<keyword evidence="1 9" id="KW-0963">Cytoplasm</keyword>
<keyword evidence="2 9" id="KW-0820">tRNA-binding</keyword>
<evidence type="ECO:0000256" key="8">
    <source>
        <dbReference type="ARBA" id="ARBA00023315"/>
    </source>
</evidence>
<dbReference type="EC" id="2.3.1.193" evidence="9"/>
<evidence type="ECO:0000256" key="9">
    <source>
        <dbReference type="HAMAP-Rule" id="MF_01886"/>
    </source>
</evidence>
<dbReference type="EMBL" id="RHFN01000002">
    <property type="protein sequence ID" value="ROU17912.1"/>
    <property type="molecule type" value="Genomic_DNA"/>
</dbReference>
<dbReference type="GO" id="GO:0051391">
    <property type="term" value="P:tRNA acetylation"/>
    <property type="evidence" value="ECO:0007669"/>
    <property type="project" value="UniProtKB-UniRule"/>
</dbReference>
<dbReference type="InterPro" id="IPR038321">
    <property type="entry name" value="TmcA_C_sf"/>
</dbReference>
<dbReference type="AlphaFoldDB" id="A0A3N2SDW7"/>
<comment type="caution">
    <text evidence="11">The sequence shown here is derived from an EMBL/GenBank/DDBJ whole genome shotgun (WGS) entry which is preliminary data.</text>
</comment>
<evidence type="ECO:0000313" key="12">
    <source>
        <dbReference type="Proteomes" id="UP000268051"/>
    </source>
</evidence>
<dbReference type="FunFam" id="3.40.630.30:FF:000054">
    <property type="entry name" value="tRNA(Met) cytidine acetyltransferase TmcA"/>
    <property type="match status" value="1"/>
</dbReference>
<feature type="binding site" evidence="9">
    <location>
        <position position="177"/>
    </location>
    <ligand>
        <name>ATP</name>
        <dbReference type="ChEBI" id="CHEBI:30616"/>
    </ligand>
</feature>
<dbReference type="GO" id="GO:0051392">
    <property type="term" value="F:tRNA cytidine N4-acetyltransferase activity"/>
    <property type="evidence" value="ECO:0007669"/>
    <property type="project" value="UniProtKB-UniRule"/>
</dbReference>
<dbReference type="InterPro" id="IPR027417">
    <property type="entry name" value="P-loop_NTPase"/>
</dbReference>
<dbReference type="PROSITE" id="PS51186">
    <property type="entry name" value="GNAT"/>
    <property type="match status" value="1"/>
</dbReference>
<comment type="function">
    <text evidence="9">Catalyzes the formation of N(4)-acetylcytidine (ac(4)C) at the wobble position of tRNA(Met), by using acetyl-CoA as an acetyl donor and ATP (or GTP).</text>
</comment>
<evidence type="ECO:0000256" key="3">
    <source>
        <dbReference type="ARBA" id="ARBA00022679"/>
    </source>
</evidence>
<dbReference type="Gene3D" id="3.40.630.30">
    <property type="match status" value="1"/>
</dbReference>
<dbReference type="Pfam" id="PF05127">
    <property type="entry name" value="NAT10_TcmA_helicase"/>
    <property type="match status" value="1"/>
</dbReference>
<dbReference type="InterPro" id="IPR013562">
    <property type="entry name" value="TmcA/NAT10_N"/>
</dbReference>
<gene>
    <name evidence="9" type="primary">tmcA</name>
    <name evidence="11" type="ORF">EB837_02710</name>
</gene>
<evidence type="ECO:0000256" key="4">
    <source>
        <dbReference type="ARBA" id="ARBA00022694"/>
    </source>
</evidence>
<dbReference type="InterPro" id="IPR016181">
    <property type="entry name" value="Acyl_CoA_acyltransferase"/>
</dbReference>
<keyword evidence="6 9" id="KW-0067">ATP-binding</keyword>
<sequence>MDELLAHAERMAQEGIRRLLVISGERAWSEQQAAAFRTTAGDDVLWVGLSPVSEPFCPSSKLVTLLGREFQHAIFDARDGFDVSAFAALAGTLRAGSWLILLVPEWGQWSHQADVDSLRWSDTPEPIATPNFVDHFCRSLSRHPETLVWRQGTPLPFLTPSVRPDWHRANGEPAREQQTILAALANASAPVSVITAERGRGKSALAGMHIQRLPGEAIVTAPSRAAAEVIAAFAGDRFRFMAPDALLASDERADWLVVDEAAAIPAPLLQKLIARFPRTLLTTTVQGYEGTGRGFLLKLCAAFPERHVFTLNQPIRWAAGCPLEALVNDALIFHDEAFTTSPTGEVTLVPVSQSAWRSSPEQPTALYQLLSGAHYRTSPLDLRRMMDAPGQHFISAETSQGPAGALWLVDEGGLSPELSQAVWAGFRRPRGNLVAQSLAAHGGSPLAATLIGRRISRVAAHPQRQREGIGQQLIARAWARAAGCDYLSVSFGYTEALWRFWQRCGFTLVRIGTQREASSGCYAAMALRPLTSAGEALTQREHRRLCREWRWLSLWIDEKVPLAEMTETILTDDDWWDLTGFAFAHRPMLAALGSLHKLCDASTLSLPALRGRLSGESEPALCASLRLHGRKALLVCLRDEAAQAMLSLDGERTNQLAKRVQQLQFF</sequence>
<dbReference type="PANTHER" id="PTHR10925:SF5">
    <property type="entry name" value="RNA CYTIDINE ACETYLTRANSFERASE"/>
    <property type="match status" value="1"/>
</dbReference>
<dbReference type="InterPro" id="IPR024914">
    <property type="entry name" value="tRNA_acetyltr_TmcA"/>
</dbReference>
<feature type="domain" description="N-acetyltransferase" evidence="10">
    <location>
        <begin position="346"/>
        <end position="528"/>
    </location>
</feature>
<keyword evidence="4 9" id="KW-0819">tRNA processing</keyword>
<dbReference type="GO" id="GO:0005737">
    <property type="term" value="C:cytoplasm"/>
    <property type="evidence" value="ECO:0007669"/>
    <property type="project" value="UniProtKB-SubCell"/>
</dbReference>
<evidence type="ECO:0000256" key="7">
    <source>
        <dbReference type="ARBA" id="ARBA00022884"/>
    </source>
</evidence>
<dbReference type="Gene3D" id="3.40.50.11040">
    <property type="match status" value="1"/>
</dbReference>
<evidence type="ECO:0000256" key="1">
    <source>
        <dbReference type="ARBA" id="ARBA00022490"/>
    </source>
</evidence>
<name>A0A3N2SDW7_9ENTR</name>
<keyword evidence="7 9" id="KW-0694">RNA-binding</keyword>
<feature type="binding site" evidence="9">
    <location>
        <position position="316"/>
    </location>
    <ligand>
        <name>ATP</name>
        <dbReference type="ChEBI" id="CHEBI:30616"/>
    </ligand>
</feature>
<dbReference type="Pfam" id="PF13718">
    <property type="entry name" value="GNAT_acetyltr_2"/>
    <property type="match status" value="2"/>
</dbReference>
<dbReference type="InterPro" id="IPR000182">
    <property type="entry name" value="GNAT_dom"/>
</dbReference>
<dbReference type="FunFam" id="3.40.50.11040:FF:000003">
    <property type="entry name" value="tRNA(Met) cytidine acetyltransferase TmcA"/>
    <property type="match status" value="1"/>
</dbReference>
<dbReference type="Gene3D" id="1.20.120.890">
    <property type="entry name" value="tRNA(Met) cytidine acetyltransferase, tail domain"/>
    <property type="match status" value="1"/>
</dbReference>
<evidence type="ECO:0000313" key="11">
    <source>
        <dbReference type="EMBL" id="ROU17912.1"/>
    </source>
</evidence>
<comment type="caution">
    <text evidence="9">Lacks conserved residue(s) required for the propagation of feature annotation.</text>
</comment>
<keyword evidence="8 9" id="KW-0012">Acyltransferase</keyword>
<dbReference type="PANTHER" id="PTHR10925">
    <property type="entry name" value="N-ACETYLTRANSFERASE 10"/>
    <property type="match status" value="1"/>
</dbReference>
<dbReference type="HAMAP" id="MF_01886">
    <property type="entry name" value="tRNA_acetyltr_TmcA"/>
    <property type="match status" value="1"/>
</dbReference>
<accession>A0A3N2SDW7</accession>
<dbReference type="Pfam" id="PF08351">
    <property type="entry name" value="TmcA_N"/>
    <property type="match status" value="1"/>
</dbReference>
<evidence type="ECO:0000259" key="10">
    <source>
        <dbReference type="PROSITE" id="PS51186"/>
    </source>
</evidence>
<dbReference type="FunFam" id="3.40.50.300:FF:001011">
    <property type="entry name" value="tRNA(Met) cytidine acetyltransferase TmcA"/>
    <property type="match status" value="1"/>
</dbReference>
<dbReference type="InterPro" id="IPR032672">
    <property type="entry name" value="TmcA/NAT10/Kre33"/>
</dbReference>
<comment type="subcellular location">
    <subcellularLocation>
        <location evidence="9">Cytoplasm</location>
    </subcellularLocation>
</comment>
<evidence type="ECO:0000256" key="2">
    <source>
        <dbReference type="ARBA" id="ARBA00022555"/>
    </source>
</evidence>
<dbReference type="InterPro" id="IPR007807">
    <property type="entry name" value="TcmA/NAT10_helicase"/>
</dbReference>